<dbReference type="Pfam" id="PF07589">
    <property type="entry name" value="PEP-CTERM"/>
    <property type="match status" value="1"/>
</dbReference>
<gene>
    <name evidence="3" type="ORF">INH39_14700</name>
</gene>
<evidence type="ECO:0000313" key="3">
    <source>
        <dbReference type="EMBL" id="UOD32799.1"/>
    </source>
</evidence>
<proteinExistence type="predicted"/>
<name>A0ABY4AFU7_9BURK</name>
<feature type="compositionally biased region" description="Low complexity" evidence="1">
    <location>
        <begin position="28"/>
        <end position="47"/>
    </location>
</feature>
<feature type="region of interest" description="Disordered" evidence="1">
    <location>
        <begin position="1"/>
        <end position="47"/>
    </location>
</feature>
<accession>A0ABY4AFU7</accession>
<reference evidence="3 4" key="1">
    <citation type="submission" date="2020-10" db="EMBL/GenBank/DDBJ databases">
        <title>Genome analysis of Massilia species.</title>
        <authorList>
            <person name="Jung D.-H."/>
        </authorList>
    </citation>
    <scope>NUCLEOTIDE SEQUENCE [LARGE SCALE GENOMIC DNA]</scope>
    <source>
        <strain evidence="4">sipir</strain>
    </source>
</reference>
<evidence type="ECO:0000313" key="4">
    <source>
        <dbReference type="Proteomes" id="UP000831532"/>
    </source>
</evidence>
<dbReference type="NCBIfam" id="TIGR02595">
    <property type="entry name" value="PEP_CTERM"/>
    <property type="match status" value="1"/>
</dbReference>
<dbReference type="NCBIfam" id="NF038126">
    <property type="entry name" value="PEP_CTERM_FxDxF"/>
    <property type="match status" value="1"/>
</dbReference>
<dbReference type="RefSeq" id="WP_243493836.1">
    <property type="nucleotide sequence ID" value="NZ_CP063361.1"/>
</dbReference>
<protein>
    <submittedName>
        <fullName evidence="3">PEP-CTERM sorting domain-containing protein</fullName>
    </submittedName>
</protein>
<evidence type="ECO:0000256" key="1">
    <source>
        <dbReference type="SAM" id="MobiDB-lite"/>
    </source>
</evidence>
<dbReference type="EMBL" id="CP063361">
    <property type="protein sequence ID" value="UOD32799.1"/>
    <property type="molecule type" value="Genomic_DNA"/>
</dbReference>
<dbReference type="Proteomes" id="UP000831532">
    <property type="component" value="Chromosome"/>
</dbReference>
<feature type="domain" description="Ice-binding protein C-terminal" evidence="2">
    <location>
        <begin position="174"/>
        <end position="197"/>
    </location>
</feature>
<keyword evidence="4" id="KW-1185">Reference proteome</keyword>
<evidence type="ECO:0000259" key="2">
    <source>
        <dbReference type="Pfam" id="PF07589"/>
    </source>
</evidence>
<organism evidence="3 4">
    <name type="scientific">Massilia violaceinigra</name>
    <dbReference type="NCBI Taxonomy" id="2045208"/>
    <lineage>
        <taxon>Bacteria</taxon>
        <taxon>Pseudomonadati</taxon>
        <taxon>Pseudomonadota</taxon>
        <taxon>Betaproteobacteria</taxon>
        <taxon>Burkholderiales</taxon>
        <taxon>Oxalobacteraceae</taxon>
        <taxon>Telluria group</taxon>
        <taxon>Massilia</taxon>
    </lineage>
</organism>
<sequence length="201" mass="21010">MNARQHSDSSSSSFTDAQTGKVTSQSIGTLGSTSAGHAGGTASTSTDAANWGSTTFANATAPTRGTMQAGTFHLDRFKLSPNTGMIISALGTVSNDVSNPAIDSRGWAYFSLKGRLGDETGQTPGEEMTFYQSYYARLSGTKTYTISAYLASGSTDGYGHLEFETNNVAAVISAVPEPETYAMLLAGLAMVGWCARRLAAR</sequence>
<dbReference type="InterPro" id="IPR013424">
    <property type="entry name" value="Ice-binding_C"/>
</dbReference>
<feature type="compositionally biased region" description="Polar residues" evidence="1">
    <location>
        <begin position="14"/>
        <end position="27"/>
    </location>
</feature>